<dbReference type="Proteomes" id="UP000011864">
    <property type="component" value="Chromosome"/>
</dbReference>
<keyword evidence="10" id="KW-0067">ATP-binding</keyword>
<evidence type="ECO:0000256" key="5">
    <source>
        <dbReference type="ARBA" id="ARBA00022553"/>
    </source>
</evidence>
<evidence type="ECO:0000256" key="1">
    <source>
        <dbReference type="ARBA" id="ARBA00000085"/>
    </source>
</evidence>
<evidence type="ECO:0000256" key="17">
    <source>
        <dbReference type="PROSITE-ProRule" id="PRU00169"/>
    </source>
</evidence>
<dbReference type="OrthoDB" id="9810730at2"/>
<comment type="catalytic activity">
    <reaction evidence="1">
        <text>ATP + protein L-histidine = ADP + protein N-phospho-L-histidine.</text>
        <dbReference type="EC" id="2.7.13.3"/>
    </reaction>
</comment>
<keyword evidence="13 18" id="KW-0472">Membrane</keyword>
<dbReference type="CDD" id="cd00082">
    <property type="entry name" value="HisKA"/>
    <property type="match status" value="1"/>
</dbReference>
<evidence type="ECO:0000256" key="18">
    <source>
        <dbReference type="SAM" id="Phobius"/>
    </source>
</evidence>
<evidence type="ECO:0000256" key="13">
    <source>
        <dbReference type="ARBA" id="ARBA00023136"/>
    </source>
</evidence>
<dbReference type="GO" id="GO:0005524">
    <property type="term" value="F:ATP binding"/>
    <property type="evidence" value="ECO:0007669"/>
    <property type="project" value="UniProtKB-KW"/>
</dbReference>
<dbReference type="Pfam" id="PF00512">
    <property type="entry name" value="HisKA"/>
    <property type="match status" value="1"/>
</dbReference>
<dbReference type="KEGG" id="gps:C427_0522"/>
<keyword evidence="4" id="KW-1003">Cell membrane</keyword>
<dbReference type="Gene3D" id="1.10.287.130">
    <property type="match status" value="1"/>
</dbReference>
<dbReference type="PROSITE" id="PS50894">
    <property type="entry name" value="HPT"/>
    <property type="match status" value="1"/>
</dbReference>
<dbReference type="Pfam" id="PF02518">
    <property type="entry name" value="HATPase_c"/>
    <property type="match status" value="1"/>
</dbReference>
<dbReference type="GO" id="GO:0005886">
    <property type="term" value="C:plasma membrane"/>
    <property type="evidence" value="ECO:0007669"/>
    <property type="project" value="UniProtKB-SubCell"/>
</dbReference>
<evidence type="ECO:0000256" key="9">
    <source>
        <dbReference type="ARBA" id="ARBA00022777"/>
    </source>
</evidence>
<keyword evidence="5 17" id="KW-0597">Phosphoprotein</keyword>
<feature type="domain" description="Response regulatory" evidence="20">
    <location>
        <begin position="789"/>
        <end position="905"/>
    </location>
</feature>
<evidence type="ECO:0000259" key="20">
    <source>
        <dbReference type="PROSITE" id="PS50110"/>
    </source>
</evidence>
<dbReference type="InterPro" id="IPR004358">
    <property type="entry name" value="Sig_transdc_His_kin-like_C"/>
</dbReference>
<feature type="transmembrane region" description="Helical" evidence="18">
    <location>
        <begin position="196"/>
        <end position="215"/>
    </location>
</feature>
<dbReference type="Gene3D" id="3.30.565.10">
    <property type="entry name" value="Histidine kinase-like ATPase, C-terminal domain"/>
    <property type="match status" value="1"/>
</dbReference>
<dbReference type="Gene3D" id="3.40.50.2300">
    <property type="match status" value="1"/>
</dbReference>
<evidence type="ECO:0000256" key="11">
    <source>
        <dbReference type="ARBA" id="ARBA00022989"/>
    </source>
</evidence>
<evidence type="ECO:0000256" key="10">
    <source>
        <dbReference type="ARBA" id="ARBA00022840"/>
    </source>
</evidence>
<evidence type="ECO:0000256" key="16">
    <source>
        <dbReference type="PROSITE-ProRule" id="PRU00110"/>
    </source>
</evidence>
<dbReference type="InterPro" id="IPR011623">
    <property type="entry name" value="7TMR_DISM_rcpt_extracell_dom1"/>
</dbReference>
<dbReference type="CDD" id="cd00088">
    <property type="entry name" value="HPT"/>
    <property type="match status" value="1"/>
</dbReference>
<evidence type="ECO:0000256" key="8">
    <source>
        <dbReference type="ARBA" id="ARBA00022741"/>
    </source>
</evidence>
<dbReference type="eggNOG" id="COG2205">
    <property type="taxonomic scope" value="Bacteria"/>
</dbReference>
<dbReference type="InterPro" id="IPR003594">
    <property type="entry name" value="HATPase_dom"/>
</dbReference>
<keyword evidence="11 18" id="KW-1133">Transmembrane helix</keyword>
<feature type="transmembrane region" description="Helical" evidence="18">
    <location>
        <begin position="291"/>
        <end position="309"/>
    </location>
</feature>
<dbReference type="InterPro" id="IPR005467">
    <property type="entry name" value="His_kinase_dom"/>
</dbReference>
<feature type="transmembrane region" description="Helical" evidence="18">
    <location>
        <begin position="168"/>
        <end position="189"/>
    </location>
</feature>
<organism evidence="22 23">
    <name type="scientific">Paraglaciecola psychrophila 170</name>
    <dbReference type="NCBI Taxonomy" id="1129794"/>
    <lineage>
        <taxon>Bacteria</taxon>
        <taxon>Pseudomonadati</taxon>
        <taxon>Pseudomonadota</taxon>
        <taxon>Gammaproteobacteria</taxon>
        <taxon>Alteromonadales</taxon>
        <taxon>Alteromonadaceae</taxon>
        <taxon>Paraglaciecola</taxon>
    </lineage>
</organism>
<dbReference type="PATRIC" id="fig|1129794.4.peg.517"/>
<dbReference type="FunFam" id="1.10.287.130:FF:000002">
    <property type="entry name" value="Two-component osmosensing histidine kinase"/>
    <property type="match status" value="1"/>
</dbReference>
<feature type="domain" description="Histidine kinase" evidence="19">
    <location>
        <begin position="422"/>
        <end position="642"/>
    </location>
</feature>
<gene>
    <name evidence="22" type="ORF">C427_0522</name>
</gene>
<dbReference type="InterPro" id="IPR011006">
    <property type="entry name" value="CheY-like_superfamily"/>
</dbReference>
<evidence type="ECO:0000256" key="2">
    <source>
        <dbReference type="ARBA" id="ARBA00004651"/>
    </source>
</evidence>
<dbReference type="FunFam" id="3.30.565.10:FF:000010">
    <property type="entry name" value="Sensor histidine kinase RcsC"/>
    <property type="match status" value="1"/>
</dbReference>
<dbReference type="Pfam" id="PF00072">
    <property type="entry name" value="Response_reg"/>
    <property type="match status" value="1"/>
</dbReference>
<evidence type="ECO:0000313" key="23">
    <source>
        <dbReference type="Proteomes" id="UP000011864"/>
    </source>
</evidence>
<dbReference type="Gene3D" id="1.20.120.160">
    <property type="entry name" value="HPT domain"/>
    <property type="match status" value="1"/>
</dbReference>
<feature type="domain" description="HPt" evidence="21">
    <location>
        <begin position="930"/>
        <end position="1026"/>
    </location>
</feature>
<dbReference type="CDD" id="cd17546">
    <property type="entry name" value="REC_hyHK_CKI1_RcsC-like"/>
    <property type="match status" value="1"/>
</dbReference>
<comment type="subcellular location">
    <subcellularLocation>
        <location evidence="2">Cell membrane</location>
        <topology evidence="2">Multi-pass membrane protein</topology>
    </subcellularLocation>
</comment>
<keyword evidence="23" id="KW-1185">Reference proteome</keyword>
<dbReference type="Pfam" id="PF07695">
    <property type="entry name" value="7TMR-DISM_7TM"/>
    <property type="match status" value="1"/>
</dbReference>
<dbReference type="InterPro" id="IPR003661">
    <property type="entry name" value="HisK_dim/P_dom"/>
</dbReference>
<evidence type="ECO:0000313" key="22">
    <source>
        <dbReference type="EMBL" id="AGH42632.1"/>
    </source>
</evidence>
<evidence type="ECO:0000259" key="19">
    <source>
        <dbReference type="PROSITE" id="PS50109"/>
    </source>
</evidence>
<dbReference type="PANTHER" id="PTHR45339">
    <property type="entry name" value="HYBRID SIGNAL TRANSDUCTION HISTIDINE KINASE J"/>
    <property type="match status" value="1"/>
</dbReference>
<feature type="transmembrane region" description="Helical" evidence="18">
    <location>
        <begin position="235"/>
        <end position="252"/>
    </location>
</feature>
<dbReference type="Pfam" id="PF07696">
    <property type="entry name" value="7TMR-DISMED2"/>
    <property type="match status" value="1"/>
</dbReference>
<dbReference type="InterPro" id="IPR001789">
    <property type="entry name" value="Sig_transdc_resp-reg_receiver"/>
</dbReference>
<dbReference type="SUPFAM" id="SSF47226">
    <property type="entry name" value="Histidine-containing phosphotransfer domain, HPT domain"/>
    <property type="match status" value="1"/>
</dbReference>
<name>K7A9B0_9ALTE</name>
<reference evidence="22 23" key="1">
    <citation type="journal article" date="2013" name="Genome Announc.">
        <title>Complete Genome Sequence of Glaciecola psychrophila Strain 170T.</title>
        <authorList>
            <person name="Yin J."/>
            <person name="Chen J."/>
            <person name="Liu G."/>
            <person name="Yu Y."/>
            <person name="Song L."/>
            <person name="Wang X."/>
            <person name="Qu X."/>
        </authorList>
    </citation>
    <scope>NUCLEOTIDE SEQUENCE [LARGE SCALE GENOMIC DNA]</scope>
    <source>
        <strain evidence="22 23">170</strain>
    </source>
</reference>
<dbReference type="HOGENOM" id="CLU_000445_105_2_6"/>
<evidence type="ECO:0000256" key="12">
    <source>
        <dbReference type="ARBA" id="ARBA00023012"/>
    </source>
</evidence>
<proteinExistence type="predicted"/>
<evidence type="ECO:0000256" key="3">
    <source>
        <dbReference type="ARBA" id="ARBA00012438"/>
    </source>
</evidence>
<dbReference type="InterPro" id="IPR036097">
    <property type="entry name" value="HisK_dim/P_sf"/>
</dbReference>
<dbReference type="STRING" id="1129794.C427_0522"/>
<feature type="transmembrane region" description="Helical" evidence="18">
    <location>
        <begin position="264"/>
        <end position="285"/>
    </location>
</feature>
<dbReference type="eggNOG" id="COG2198">
    <property type="taxonomic scope" value="Bacteria"/>
</dbReference>
<feature type="modified residue" description="4-aspartylphosphate" evidence="17">
    <location>
        <position position="838"/>
    </location>
</feature>
<keyword evidence="6" id="KW-0808">Transferase</keyword>
<dbReference type="PROSITE" id="PS50110">
    <property type="entry name" value="RESPONSE_REGULATORY"/>
    <property type="match status" value="1"/>
</dbReference>
<dbReference type="CDD" id="cd16922">
    <property type="entry name" value="HATPase_EvgS-ArcB-TorS-like"/>
    <property type="match status" value="1"/>
</dbReference>
<dbReference type="GO" id="GO:0000155">
    <property type="term" value="F:phosphorelay sensor kinase activity"/>
    <property type="evidence" value="ECO:0007669"/>
    <property type="project" value="InterPro"/>
</dbReference>
<comment type="subunit">
    <text evidence="14">At low DSF concentrations, interacts with RpfF.</text>
</comment>
<dbReference type="PRINTS" id="PR00344">
    <property type="entry name" value="BCTRLSENSOR"/>
</dbReference>
<evidence type="ECO:0000256" key="6">
    <source>
        <dbReference type="ARBA" id="ARBA00022679"/>
    </source>
</evidence>
<dbReference type="Pfam" id="PF01627">
    <property type="entry name" value="Hpt"/>
    <property type="match status" value="1"/>
</dbReference>
<evidence type="ECO:0000259" key="21">
    <source>
        <dbReference type="PROSITE" id="PS50894"/>
    </source>
</evidence>
<keyword evidence="9 22" id="KW-0418">Kinase</keyword>
<dbReference type="InterPro" id="IPR036890">
    <property type="entry name" value="HATPase_C_sf"/>
</dbReference>
<evidence type="ECO:0000256" key="14">
    <source>
        <dbReference type="ARBA" id="ARBA00064003"/>
    </source>
</evidence>
<dbReference type="SMART" id="SM00388">
    <property type="entry name" value="HisKA"/>
    <property type="match status" value="1"/>
</dbReference>
<dbReference type="EC" id="2.7.13.3" evidence="3"/>
<dbReference type="SUPFAM" id="SSF52172">
    <property type="entry name" value="CheY-like"/>
    <property type="match status" value="1"/>
</dbReference>
<keyword evidence="12" id="KW-0902">Two-component regulatory system</keyword>
<dbReference type="PANTHER" id="PTHR45339:SF1">
    <property type="entry name" value="HYBRID SIGNAL TRANSDUCTION HISTIDINE KINASE J"/>
    <property type="match status" value="1"/>
</dbReference>
<dbReference type="EMBL" id="CP003837">
    <property type="protein sequence ID" value="AGH42632.1"/>
    <property type="molecule type" value="Genomic_DNA"/>
</dbReference>
<keyword evidence="8" id="KW-0547">Nucleotide-binding</keyword>
<dbReference type="InterPro" id="IPR036641">
    <property type="entry name" value="HPT_dom_sf"/>
</dbReference>
<feature type="transmembrane region" description="Helical" evidence="18">
    <location>
        <begin position="321"/>
        <end position="343"/>
    </location>
</feature>
<evidence type="ECO:0000256" key="15">
    <source>
        <dbReference type="ARBA" id="ARBA00068150"/>
    </source>
</evidence>
<dbReference type="Gene3D" id="2.60.40.2380">
    <property type="match status" value="1"/>
</dbReference>
<dbReference type="SMART" id="SM00448">
    <property type="entry name" value="REC"/>
    <property type="match status" value="1"/>
</dbReference>
<dbReference type="InterPro" id="IPR008207">
    <property type="entry name" value="Sig_transdc_His_kin_Hpt_dom"/>
</dbReference>
<dbReference type="RefSeq" id="WP_007640386.1">
    <property type="nucleotide sequence ID" value="NC_020514.1"/>
</dbReference>
<dbReference type="SUPFAM" id="SSF47384">
    <property type="entry name" value="Homodimeric domain of signal transducing histidine kinase"/>
    <property type="match status" value="1"/>
</dbReference>
<dbReference type="eggNOG" id="COG0784">
    <property type="taxonomic scope" value="Bacteria"/>
</dbReference>
<evidence type="ECO:0000256" key="7">
    <source>
        <dbReference type="ARBA" id="ARBA00022692"/>
    </source>
</evidence>
<dbReference type="InterPro" id="IPR011622">
    <property type="entry name" value="7TMR_DISM_rcpt_extracell_dom2"/>
</dbReference>
<dbReference type="PROSITE" id="PS50109">
    <property type="entry name" value="HIS_KIN"/>
    <property type="match status" value="1"/>
</dbReference>
<dbReference type="SUPFAM" id="SSF55874">
    <property type="entry name" value="ATPase domain of HSP90 chaperone/DNA topoisomerase II/histidine kinase"/>
    <property type="match status" value="1"/>
</dbReference>
<accession>K7A9B0</accession>
<evidence type="ECO:0000256" key="4">
    <source>
        <dbReference type="ARBA" id="ARBA00022475"/>
    </source>
</evidence>
<dbReference type="AlphaFoldDB" id="K7A9B0"/>
<sequence>MSIPLWAMAQGDIQLITTDEVIRLSPQLKVFRETGNPLGLFDVKQRLGEFVWQPGDNPNYGFSDKGVWLHTTISNVTNNKQWVIDVAFTQLEKVDIYVLLGDKVLGNASQGKIRSNPKYRFPTLKLDMPYAQTIDLYVRIESQRSALVAPVDIQTDAHHEKINLYDNLIWGLFYGGLIMLALYNLILYVGLRDNSLLAYFGYICSVLIWQFVWGGHLHLLTPSSITIWASSHTDLIYVIIGIFSGLFTISFLEMSKSAPNSLIYIKICIGLLATLGLFSILNILPPAWQSSLVYLTSVMAITSFTYAGFESYGNQFHAARYFIFAWSILAGFALIGMLSLATVLPSNFFTAYCFQLGVFIEAGLFSLAIMDKSRHQLELEVEQTTDDLRNNIELVEEQNVRLDIARKDAIAASNVKSQFLANMSHEIRTPLNAILGFSKELHSDSLPPEKREQVSIINAAADNLLSIVNDVLDFSKIEAGKLKINNHPFSPNEMLENMVSVMAKSAHLKNLEFIYNLEPLPEKLIGDSYRIKQVLNNLLGNALKFTDHGFVTLSASGKERDHGIYELVLKIEDSGIGISREDQRKLFAAFSQVDDALSRSYQGTGLGLVICQELVKLMRGELTLQSTPHSGSSFTVTIRCNLLNTNLSLSPDSEWLDKKIIYFDPFPQSRYCGAKILTYLGATVTGVESLAYLRGLKQHYDLVFICVPNNKENILPNILEATRHLNTENAVLLYSGIESLSNRSDLSQYFSHQMRLPLTLGKLNTLIHTPEESPTDKLQQRLTTLPNAKVLAVDDMEINLRLLTTWLKNTNLQLTLAFSGADAVAQCKEHEFDLILMDVQMPHMDGLEATKQIRQTDLNLGTPIIAVTAHAFKEEQDKLLASGMDDYLPKPINLSDLIDLIKRWCLIADPINEQQLSFDWSLALKRAHQNEVAAKDILQQFVQQLPRLVESIEQANQAENYVLMQEKVHQLHGACCYTGVPAMLTLCSDMEGALKSKQIDLAKLRASSLKSESLNLLLAVKKANII</sequence>
<protein>
    <recommendedName>
        <fullName evidence="15">Sensory/regulatory protein RpfC</fullName>
        <ecNumber evidence="3">2.7.13.3</ecNumber>
    </recommendedName>
</protein>
<keyword evidence="7 18" id="KW-0812">Transmembrane</keyword>
<dbReference type="SMART" id="SM00387">
    <property type="entry name" value="HATPase_c"/>
    <property type="match status" value="1"/>
</dbReference>
<feature type="modified residue" description="Phosphohistidine" evidence="16">
    <location>
        <position position="969"/>
    </location>
</feature>